<dbReference type="AlphaFoldDB" id="A0A059BW94"/>
<feature type="compositionally biased region" description="Low complexity" evidence="1">
    <location>
        <begin position="50"/>
        <end position="69"/>
    </location>
</feature>
<organism evidence="2">
    <name type="scientific">Eucalyptus grandis</name>
    <name type="common">Flooded gum</name>
    <dbReference type="NCBI Taxonomy" id="71139"/>
    <lineage>
        <taxon>Eukaryota</taxon>
        <taxon>Viridiplantae</taxon>
        <taxon>Streptophyta</taxon>
        <taxon>Embryophyta</taxon>
        <taxon>Tracheophyta</taxon>
        <taxon>Spermatophyta</taxon>
        <taxon>Magnoliopsida</taxon>
        <taxon>eudicotyledons</taxon>
        <taxon>Gunneridae</taxon>
        <taxon>Pentapetalae</taxon>
        <taxon>rosids</taxon>
        <taxon>malvids</taxon>
        <taxon>Myrtales</taxon>
        <taxon>Myrtaceae</taxon>
        <taxon>Myrtoideae</taxon>
        <taxon>Eucalypteae</taxon>
        <taxon>Eucalyptus</taxon>
    </lineage>
</organism>
<evidence type="ECO:0000313" key="2">
    <source>
        <dbReference type="EMBL" id="KCW70483.1"/>
    </source>
</evidence>
<protein>
    <submittedName>
        <fullName evidence="2">Uncharacterized protein</fullName>
    </submittedName>
</protein>
<evidence type="ECO:0000256" key="1">
    <source>
        <dbReference type="SAM" id="MobiDB-lite"/>
    </source>
</evidence>
<feature type="region of interest" description="Disordered" evidence="1">
    <location>
        <begin position="33"/>
        <end position="76"/>
    </location>
</feature>
<dbReference type="InParanoid" id="A0A059BW94"/>
<gene>
    <name evidence="2" type="ORF">EUGRSUZ_F03694</name>
</gene>
<dbReference type="Gramene" id="KCW70483">
    <property type="protein sequence ID" value="KCW70483"/>
    <property type="gene ID" value="EUGRSUZ_F03694"/>
</dbReference>
<name>A0A059BW94_EUCGR</name>
<reference evidence="2" key="1">
    <citation type="submission" date="2013-07" db="EMBL/GenBank/DDBJ databases">
        <title>The genome of Eucalyptus grandis.</title>
        <authorList>
            <person name="Schmutz J."/>
            <person name="Hayes R."/>
            <person name="Myburg A."/>
            <person name="Tuskan G."/>
            <person name="Grattapaglia D."/>
            <person name="Rokhsar D.S."/>
        </authorList>
    </citation>
    <scope>NUCLEOTIDE SEQUENCE</scope>
    <source>
        <tissue evidence="2">Leaf extractions</tissue>
    </source>
</reference>
<proteinExistence type="predicted"/>
<accession>A0A059BW94</accession>
<dbReference type="EMBL" id="KK198758">
    <property type="protein sequence ID" value="KCW70483.1"/>
    <property type="molecule type" value="Genomic_DNA"/>
</dbReference>
<sequence>MTAKSFNKFPELHHLRVSRTSKSFVCRAVNADRATGKHRWRTPSSRRESPGSSSRIAGGASPASTPPSSRTQLLCTSGSEGALGTSLRSLAPLLCPCRWPSRSVGLDRGSVFPSLFPSQFLPQSP</sequence>